<dbReference type="InterPro" id="IPR050645">
    <property type="entry name" value="Histidine_acid_phosphatase"/>
</dbReference>
<keyword evidence="2" id="KW-0378">Hydrolase</keyword>
<name>A0A443S3S8_9ACAR</name>
<protein>
    <recommendedName>
        <fullName evidence="4">2-phosphoxylose phosphatase 1</fullName>
    </recommendedName>
    <alternativeName>
        <fullName evidence="5">Acid phosphatase-like protein 2</fullName>
    </alternativeName>
</protein>
<evidence type="ECO:0000313" key="6">
    <source>
        <dbReference type="EMBL" id="RWS22134.1"/>
    </source>
</evidence>
<proteinExistence type="inferred from homology"/>
<accession>A0A443S3S8</accession>
<dbReference type="Gene3D" id="3.40.50.1240">
    <property type="entry name" value="Phosphoglycerate mutase-like"/>
    <property type="match status" value="1"/>
</dbReference>
<evidence type="ECO:0000256" key="2">
    <source>
        <dbReference type="ARBA" id="ARBA00022801"/>
    </source>
</evidence>
<gene>
    <name evidence="6" type="ORF">B4U80_11160</name>
</gene>
<dbReference type="InterPro" id="IPR029033">
    <property type="entry name" value="His_PPase_superfam"/>
</dbReference>
<dbReference type="InterPro" id="IPR000560">
    <property type="entry name" value="His_Pase_clade-2"/>
</dbReference>
<dbReference type="OrthoDB" id="6418769at2759"/>
<dbReference type="CDD" id="cd07061">
    <property type="entry name" value="HP_HAP_like"/>
    <property type="match status" value="1"/>
</dbReference>
<keyword evidence="7" id="KW-1185">Reference proteome</keyword>
<dbReference type="STRING" id="299467.A0A443S3S8"/>
<dbReference type="Proteomes" id="UP000288716">
    <property type="component" value="Unassembled WGS sequence"/>
</dbReference>
<reference evidence="6 7" key="1">
    <citation type="journal article" date="2018" name="Gigascience">
        <title>Genomes of trombidid mites reveal novel predicted allergens and laterally-transferred genes associated with secondary metabolism.</title>
        <authorList>
            <person name="Dong X."/>
            <person name="Chaisiri K."/>
            <person name="Xia D."/>
            <person name="Armstrong S.D."/>
            <person name="Fang Y."/>
            <person name="Donnelly M.J."/>
            <person name="Kadowaki T."/>
            <person name="McGarry J.W."/>
            <person name="Darby A.C."/>
            <person name="Makepeace B.L."/>
        </authorList>
    </citation>
    <scope>NUCLEOTIDE SEQUENCE [LARGE SCALE GENOMIC DNA]</scope>
    <source>
        <strain evidence="6">UoL-UT</strain>
    </source>
</reference>
<dbReference type="VEuPathDB" id="VectorBase:LDEU009906"/>
<dbReference type="PANTHER" id="PTHR11567">
    <property type="entry name" value="ACID PHOSPHATASE-RELATED"/>
    <property type="match status" value="1"/>
</dbReference>
<dbReference type="EMBL" id="NCKV01009729">
    <property type="protein sequence ID" value="RWS22134.1"/>
    <property type="molecule type" value="Genomic_DNA"/>
</dbReference>
<evidence type="ECO:0000256" key="4">
    <source>
        <dbReference type="ARBA" id="ARBA00040357"/>
    </source>
</evidence>
<dbReference type="PANTHER" id="PTHR11567:SF110">
    <property type="entry name" value="2-PHOSPHOXYLOSE PHOSPHATASE 1"/>
    <property type="match status" value="1"/>
</dbReference>
<comment type="catalytic activity">
    <reaction evidence="3">
        <text>3-O-[beta-D-GlcA-(1-&gt;3)-beta-D-Gal-(1-&gt;3)-beta-D-Gal-(1-&gt;4)-beta-D-2-O-P-Xyl]-L-seryl-[protein] + H2O = 3-O-(beta-D-GlcA-(1-&gt;3)-beta-D-Gal-(1-&gt;3)-beta-D-Gal-(1-&gt;4)-beta-D-Xyl)-L-seryl-[protein] + phosphate</text>
        <dbReference type="Rhea" id="RHEA:56512"/>
        <dbReference type="Rhea" id="RHEA-COMP:12573"/>
        <dbReference type="Rhea" id="RHEA-COMP:14559"/>
        <dbReference type="ChEBI" id="CHEBI:15377"/>
        <dbReference type="ChEBI" id="CHEBI:43474"/>
        <dbReference type="ChEBI" id="CHEBI:132093"/>
        <dbReference type="ChEBI" id="CHEBI:140495"/>
    </reaction>
</comment>
<dbReference type="SUPFAM" id="SSF53254">
    <property type="entry name" value="Phosphoglycerate mutase-like"/>
    <property type="match status" value="1"/>
</dbReference>
<evidence type="ECO:0000256" key="3">
    <source>
        <dbReference type="ARBA" id="ARBA00036311"/>
    </source>
</evidence>
<dbReference type="Pfam" id="PF00328">
    <property type="entry name" value="His_Phos_2"/>
    <property type="match status" value="1"/>
</dbReference>
<evidence type="ECO:0000256" key="5">
    <source>
        <dbReference type="ARBA" id="ARBA00041499"/>
    </source>
</evidence>
<organism evidence="6 7">
    <name type="scientific">Leptotrombidium deliense</name>
    <dbReference type="NCBI Taxonomy" id="299467"/>
    <lineage>
        <taxon>Eukaryota</taxon>
        <taxon>Metazoa</taxon>
        <taxon>Ecdysozoa</taxon>
        <taxon>Arthropoda</taxon>
        <taxon>Chelicerata</taxon>
        <taxon>Arachnida</taxon>
        <taxon>Acari</taxon>
        <taxon>Acariformes</taxon>
        <taxon>Trombidiformes</taxon>
        <taxon>Prostigmata</taxon>
        <taxon>Anystina</taxon>
        <taxon>Parasitengona</taxon>
        <taxon>Trombiculoidea</taxon>
        <taxon>Trombiculidae</taxon>
        <taxon>Leptotrombidium</taxon>
    </lineage>
</organism>
<comment type="caution">
    <text evidence="6">The sequence shown here is derived from an EMBL/GenBank/DDBJ whole genome shotgun (WGS) entry which is preliminary data.</text>
</comment>
<sequence>VHRHGDRSPVSTYTGDPNHDYWYKYGVTTLTQQGAQRMSDVGKFFRDRYKEIWPLKNDIYVRSSKVERCYKSVQSLISGAYNDDFLSNPIPVINLPTANDSMLYPAFHCLAFNEETLRVVNLTENVQWYENYKPLISFLMNQCGACATNLDTVYYLIDNIISSKTHNLPLPTWINDTISQQFEDIANHFFQFFCSTKLQQRLSAGVFFNEILKQMNLIQNNENFQAVKLYSTHDFLIIATLSALGVINPAAPPFGSTIIFEFWSNYATENFVRLYYLNDTYSQNPQLLNIESCGGEEYCPFEKFSGHIAQFVPDDWVKECGQIV</sequence>
<evidence type="ECO:0000256" key="1">
    <source>
        <dbReference type="ARBA" id="ARBA00005375"/>
    </source>
</evidence>
<feature type="non-terminal residue" evidence="6">
    <location>
        <position position="1"/>
    </location>
</feature>
<dbReference type="GO" id="GO:0016791">
    <property type="term" value="F:phosphatase activity"/>
    <property type="evidence" value="ECO:0007669"/>
    <property type="project" value="UniProtKB-ARBA"/>
</dbReference>
<dbReference type="AlphaFoldDB" id="A0A443S3S8"/>
<evidence type="ECO:0000313" key="7">
    <source>
        <dbReference type="Proteomes" id="UP000288716"/>
    </source>
</evidence>
<comment type="similarity">
    <text evidence="1">Belongs to the histidine acid phosphatase family.</text>
</comment>